<evidence type="ECO:0000256" key="4">
    <source>
        <dbReference type="ARBA" id="ARBA00013673"/>
    </source>
</evidence>
<evidence type="ECO:0000256" key="12">
    <source>
        <dbReference type="PIRNR" id="PIRNR015601"/>
    </source>
</evidence>
<dbReference type="InterPro" id="IPR029026">
    <property type="entry name" value="tRNA_m1G_MTases_N"/>
</dbReference>
<dbReference type="InterPro" id="IPR029028">
    <property type="entry name" value="Alpha/beta_knot_MTases"/>
</dbReference>
<gene>
    <name evidence="15" type="ORF">HNR10_001425</name>
</gene>
<dbReference type="EMBL" id="JACCFS010000001">
    <property type="protein sequence ID" value="NYJ33544.1"/>
    <property type="molecule type" value="Genomic_DNA"/>
</dbReference>
<dbReference type="FunFam" id="3.40.1280.10:FF:000023">
    <property type="entry name" value="Ribosomal RNA small subunit methyltransferase E"/>
    <property type="match status" value="1"/>
</dbReference>
<dbReference type="RefSeq" id="WP_179821779.1">
    <property type="nucleotide sequence ID" value="NZ_JACCFS010000001.1"/>
</dbReference>
<evidence type="ECO:0000256" key="5">
    <source>
        <dbReference type="ARBA" id="ARBA00022490"/>
    </source>
</evidence>
<dbReference type="InterPro" id="IPR046886">
    <property type="entry name" value="RsmE_MTase_dom"/>
</dbReference>
<evidence type="ECO:0000259" key="14">
    <source>
        <dbReference type="Pfam" id="PF20260"/>
    </source>
</evidence>
<dbReference type="GO" id="GO:0070475">
    <property type="term" value="P:rRNA base methylation"/>
    <property type="evidence" value="ECO:0007669"/>
    <property type="project" value="TreeGrafter"/>
</dbReference>
<dbReference type="AlphaFoldDB" id="A0A7Z0J9L7"/>
<dbReference type="PANTHER" id="PTHR30027">
    <property type="entry name" value="RIBOSOMAL RNA SMALL SUBUNIT METHYLTRANSFERASE E"/>
    <property type="match status" value="1"/>
</dbReference>
<evidence type="ECO:0000256" key="6">
    <source>
        <dbReference type="ARBA" id="ARBA00022552"/>
    </source>
</evidence>
<proteinExistence type="inferred from homology"/>
<evidence type="ECO:0000313" key="16">
    <source>
        <dbReference type="Proteomes" id="UP000572051"/>
    </source>
</evidence>
<sequence>MTPPVFLVDDTADLAAATVVLTGAEGRHAAVVRRIRAGETVDLSDGRGERARCTVVEVGRDSVVCEVGERWHEPAPRPRLTVVQALPKGDRGELAVEMMTEAGVDVIVPWAAERCVTRWKGDRAAKSLAKWRATAREAAKQARRGRLPEVTDLAGRDDVAALLFAADPAVVLHEDAAVRLSDVAVPDGDRVPHGDGGVVLVVGPEGGFSDAELDTFTRAGAEPALLGPSVLRTSTAGVAALSILQVRSGRW</sequence>
<evidence type="ECO:0000256" key="2">
    <source>
        <dbReference type="ARBA" id="ARBA00005528"/>
    </source>
</evidence>
<dbReference type="InterPro" id="IPR015947">
    <property type="entry name" value="PUA-like_sf"/>
</dbReference>
<keyword evidence="8 12" id="KW-0808">Transferase</keyword>
<comment type="catalytic activity">
    <reaction evidence="11 12">
        <text>uridine(1498) in 16S rRNA + S-adenosyl-L-methionine = N(3)-methyluridine(1498) in 16S rRNA + S-adenosyl-L-homocysteine + H(+)</text>
        <dbReference type="Rhea" id="RHEA:42920"/>
        <dbReference type="Rhea" id="RHEA-COMP:10283"/>
        <dbReference type="Rhea" id="RHEA-COMP:10284"/>
        <dbReference type="ChEBI" id="CHEBI:15378"/>
        <dbReference type="ChEBI" id="CHEBI:57856"/>
        <dbReference type="ChEBI" id="CHEBI:59789"/>
        <dbReference type="ChEBI" id="CHEBI:65315"/>
        <dbReference type="ChEBI" id="CHEBI:74502"/>
        <dbReference type="EC" id="2.1.1.193"/>
    </reaction>
</comment>
<accession>A0A7Z0J9L7</accession>
<evidence type="ECO:0000313" key="15">
    <source>
        <dbReference type="EMBL" id="NYJ33544.1"/>
    </source>
</evidence>
<dbReference type="Pfam" id="PF20260">
    <property type="entry name" value="PUA_4"/>
    <property type="match status" value="1"/>
</dbReference>
<evidence type="ECO:0000256" key="8">
    <source>
        <dbReference type="ARBA" id="ARBA00022679"/>
    </source>
</evidence>
<dbReference type="Proteomes" id="UP000572051">
    <property type="component" value="Unassembled WGS sequence"/>
</dbReference>
<reference evidence="15 16" key="1">
    <citation type="submission" date="2020-07" db="EMBL/GenBank/DDBJ databases">
        <title>Sequencing the genomes of 1000 actinobacteria strains.</title>
        <authorList>
            <person name="Klenk H.-P."/>
        </authorList>
    </citation>
    <scope>NUCLEOTIDE SEQUENCE [LARGE SCALE GENOMIC DNA]</scope>
    <source>
        <strain evidence="15 16">DSM 44442</strain>
    </source>
</reference>
<dbReference type="SUPFAM" id="SSF88697">
    <property type="entry name" value="PUA domain-like"/>
    <property type="match status" value="1"/>
</dbReference>
<evidence type="ECO:0000256" key="10">
    <source>
        <dbReference type="ARBA" id="ARBA00025699"/>
    </source>
</evidence>
<feature type="domain" description="Ribosomal RNA small subunit methyltransferase E PUA-like" evidence="14">
    <location>
        <begin position="21"/>
        <end position="67"/>
    </location>
</feature>
<dbReference type="InterPro" id="IPR046887">
    <property type="entry name" value="RsmE_PUA-like"/>
</dbReference>
<name>A0A7Z0J9L7_9ACTN</name>
<dbReference type="PIRSF" id="PIRSF015601">
    <property type="entry name" value="MTase_slr0722"/>
    <property type="match status" value="1"/>
</dbReference>
<keyword evidence="6 12" id="KW-0698">rRNA processing</keyword>
<evidence type="ECO:0000256" key="9">
    <source>
        <dbReference type="ARBA" id="ARBA00022691"/>
    </source>
</evidence>
<protein>
    <recommendedName>
        <fullName evidence="4 12">Ribosomal RNA small subunit methyltransferase E</fullName>
        <ecNumber evidence="3 12">2.1.1.193</ecNumber>
    </recommendedName>
</protein>
<keyword evidence="5 12" id="KW-0963">Cytoplasm</keyword>
<dbReference type="PANTHER" id="PTHR30027:SF3">
    <property type="entry name" value="16S RRNA (URACIL(1498)-N(3))-METHYLTRANSFERASE"/>
    <property type="match status" value="1"/>
</dbReference>
<comment type="similarity">
    <text evidence="2 12">Belongs to the RNA methyltransferase RsmE family.</text>
</comment>
<comment type="function">
    <text evidence="10 12">Specifically methylates the N3 position of the uracil ring of uridine 1498 (m3U1498) in 16S rRNA. Acts on the fully assembled 30S ribosomal subunit.</text>
</comment>
<evidence type="ECO:0000256" key="7">
    <source>
        <dbReference type="ARBA" id="ARBA00022603"/>
    </source>
</evidence>
<dbReference type="NCBIfam" id="TIGR00046">
    <property type="entry name" value="RsmE family RNA methyltransferase"/>
    <property type="match status" value="1"/>
</dbReference>
<dbReference type="Gene3D" id="3.40.1280.10">
    <property type="match status" value="1"/>
</dbReference>
<dbReference type="Gene3D" id="2.40.240.20">
    <property type="entry name" value="Hypothetical PUA domain-like, domain 1"/>
    <property type="match status" value="1"/>
</dbReference>
<dbReference type="CDD" id="cd18084">
    <property type="entry name" value="RsmE-like"/>
    <property type="match status" value="1"/>
</dbReference>
<dbReference type="EC" id="2.1.1.193" evidence="3 12"/>
<evidence type="ECO:0000256" key="11">
    <source>
        <dbReference type="ARBA" id="ARBA00047944"/>
    </source>
</evidence>
<evidence type="ECO:0000259" key="13">
    <source>
        <dbReference type="Pfam" id="PF04452"/>
    </source>
</evidence>
<dbReference type="InterPro" id="IPR006700">
    <property type="entry name" value="RsmE"/>
</dbReference>
<feature type="domain" description="Ribosomal RNA small subunit methyltransferase E methyltransferase" evidence="13">
    <location>
        <begin position="77"/>
        <end position="245"/>
    </location>
</feature>
<dbReference type="GO" id="GO:0070042">
    <property type="term" value="F:rRNA (uridine-N3-)-methyltransferase activity"/>
    <property type="evidence" value="ECO:0007669"/>
    <property type="project" value="TreeGrafter"/>
</dbReference>
<comment type="caution">
    <text evidence="15">The sequence shown here is derived from an EMBL/GenBank/DDBJ whole genome shotgun (WGS) entry which is preliminary data.</text>
</comment>
<keyword evidence="16" id="KW-1185">Reference proteome</keyword>
<evidence type="ECO:0000256" key="1">
    <source>
        <dbReference type="ARBA" id="ARBA00004496"/>
    </source>
</evidence>
<keyword evidence="9 12" id="KW-0949">S-adenosyl-L-methionine</keyword>
<organism evidence="15 16">
    <name type="scientific">Nocardiopsis aegyptia</name>
    <dbReference type="NCBI Taxonomy" id="220378"/>
    <lineage>
        <taxon>Bacteria</taxon>
        <taxon>Bacillati</taxon>
        <taxon>Actinomycetota</taxon>
        <taxon>Actinomycetes</taxon>
        <taxon>Streptosporangiales</taxon>
        <taxon>Nocardiopsidaceae</taxon>
        <taxon>Nocardiopsis</taxon>
    </lineage>
</organism>
<dbReference type="SUPFAM" id="SSF75217">
    <property type="entry name" value="alpha/beta knot"/>
    <property type="match status" value="1"/>
</dbReference>
<dbReference type="GO" id="GO:0005737">
    <property type="term" value="C:cytoplasm"/>
    <property type="evidence" value="ECO:0007669"/>
    <property type="project" value="UniProtKB-SubCell"/>
</dbReference>
<keyword evidence="7 12" id="KW-0489">Methyltransferase</keyword>
<comment type="subcellular location">
    <subcellularLocation>
        <location evidence="1 12">Cytoplasm</location>
    </subcellularLocation>
</comment>
<dbReference type="NCBIfam" id="NF008693">
    <property type="entry name" value="PRK11713.2-3"/>
    <property type="match status" value="1"/>
</dbReference>
<evidence type="ECO:0000256" key="3">
    <source>
        <dbReference type="ARBA" id="ARBA00012328"/>
    </source>
</evidence>
<dbReference type="Pfam" id="PF04452">
    <property type="entry name" value="Methyltrans_RNA"/>
    <property type="match status" value="1"/>
</dbReference>